<protein>
    <submittedName>
        <fullName evidence="2">Plasmid stability protein</fullName>
    </submittedName>
</protein>
<dbReference type="AlphaFoldDB" id="A0A524RMY0"/>
<evidence type="ECO:0000259" key="1">
    <source>
        <dbReference type="Pfam" id="PF22513"/>
    </source>
</evidence>
<evidence type="ECO:0000313" key="2">
    <source>
        <dbReference type="EMBL" id="TGG92144.1"/>
    </source>
</evidence>
<dbReference type="SUPFAM" id="SSF47598">
    <property type="entry name" value="Ribbon-helix-helix"/>
    <property type="match status" value="1"/>
</dbReference>
<dbReference type="Proteomes" id="UP000317990">
    <property type="component" value="Unassembled WGS sequence"/>
</dbReference>
<proteinExistence type="predicted"/>
<reference evidence="2 3" key="1">
    <citation type="journal article" date="2019" name="mSystems">
        <title>Life at home and on the roam: Genomic adaptions reflect the dual lifestyle of an intracellular, facultative symbiont.</title>
        <authorList>
            <person name="Burgsdorf I."/>
        </authorList>
    </citation>
    <scope>NUCLEOTIDE SEQUENCE [LARGE SCALE GENOMIC DNA]</scope>
    <source>
        <strain evidence="2">277cV</strain>
    </source>
</reference>
<dbReference type="InterPro" id="IPR053853">
    <property type="entry name" value="FitA-like_RHH"/>
</dbReference>
<organism evidence="2 3">
    <name type="scientific">Aphanocapsa feldmannii 277cV</name>
    <dbReference type="NCBI Taxonomy" id="2507553"/>
    <lineage>
        <taxon>Bacteria</taxon>
        <taxon>Bacillati</taxon>
        <taxon>Cyanobacteriota</taxon>
        <taxon>Cyanophyceae</taxon>
        <taxon>Oscillatoriophycideae</taxon>
        <taxon>Chroococcales</taxon>
        <taxon>Microcystaceae</taxon>
        <taxon>Aphanocapsa</taxon>
    </lineage>
</organism>
<accession>A0A524RMY0</accession>
<dbReference type="InterPro" id="IPR010985">
    <property type="entry name" value="Ribbon_hlx_hlx"/>
</dbReference>
<gene>
    <name evidence="2" type="ORF">ERJ67_06610</name>
</gene>
<comment type="caution">
    <text evidence="2">The sequence shown here is derived from an EMBL/GenBank/DDBJ whole genome shotgun (WGS) entry which is preliminary data.</text>
</comment>
<feature type="domain" description="Antitoxin FitA-like ribbon-helix-helix" evidence="1">
    <location>
        <begin position="5"/>
        <end position="38"/>
    </location>
</feature>
<sequence length="81" mass="8994">MRLATLKNLPDGLYERLQATAQAHRCSMNNEAIVCLEAGLLPPRPSPWERLAQLRALRVTLPSDAAFSQQTIDALKREGLP</sequence>
<evidence type="ECO:0000313" key="3">
    <source>
        <dbReference type="Proteomes" id="UP000317990"/>
    </source>
</evidence>
<dbReference type="Gene3D" id="1.10.1220.10">
    <property type="entry name" value="Met repressor-like"/>
    <property type="match status" value="1"/>
</dbReference>
<dbReference type="InterPro" id="IPR013321">
    <property type="entry name" value="Arc_rbn_hlx_hlx"/>
</dbReference>
<dbReference type="GO" id="GO:0006355">
    <property type="term" value="P:regulation of DNA-templated transcription"/>
    <property type="evidence" value="ECO:0007669"/>
    <property type="project" value="InterPro"/>
</dbReference>
<name>A0A524RMY0_9CHRO</name>
<dbReference type="Pfam" id="PF22513">
    <property type="entry name" value="FitA-like_RHH"/>
    <property type="match status" value="1"/>
</dbReference>
<dbReference type="EMBL" id="SRMO01000066">
    <property type="protein sequence ID" value="TGG92144.1"/>
    <property type="molecule type" value="Genomic_DNA"/>
</dbReference>